<evidence type="ECO:0000256" key="1">
    <source>
        <dbReference type="ARBA" id="ARBA00022630"/>
    </source>
</evidence>
<dbReference type="EMBL" id="BAEH01000044">
    <property type="protein sequence ID" value="GAB17989.1"/>
    <property type="molecule type" value="Genomic_DNA"/>
</dbReference>
<evidence type="ECO:0000256" key="4">
    <source>
        <dbReference type="ARBA" id="ARBA00023033"/>
    </source>
</evidence>
<protein>
    <submittedName>
        <fullName evidence="6">Putative oxidoreductase</fullName>
    </submittedName>
</protein>
<dbReference type="GO" id="GO:0046306">
    <property type="term" value="P:alkanesulfonate catabolic process"/>
    <property type="evidence" value="ECO:0007669"/>
    <property type="project" value="TreeGrafter"/>
</dbReference>
<evidence type="ECO:0000256" key="2">
    <source>
        <dbReference type="ARBA" id="ARBA00022643"/>
    </source>
</evidence>
<keyword evidence="3" id="KW-0560">Oxidoreductase</keyword>
<keyword evidence="4" id="KW-0503">Monooxygenase</keyword>
<gene>
    <name evidence="6" type="ORF">GOEFS_044_00250</name>
</gene>
<organism evidence="6 7">
    <name type="scientific">Gordonia effusa NBRC 100432</name>
    <dbReference type="NCBI Taxonomy" id="1077974"/>
    <lineage>
        <taxon>Bacteria</taxon>
        <taxon>Bacillati</taxon>
        <taxon>Actinomycetota</taxon>
        <taxon>Actinomycetes</taxon>
        <taxon>Mycobacteriales</taxon>
        <taxon>Gordoniaceae</taxon>
        <taxon>Gordonia</taxon>
    </lineage>
</organism>
<name>H0QYT8_9ACTN</name>
<dbReference type="GO" id="GO:0008726">
    <property type="term" value="F:alkanesulfonate monooxygenase activity"/>
    <property type="evidence" value="ECO:0007669"/>
    <property type="project" value="TreeGrafter"/>
</dbReference>
<comment type="caution">
    <text evidence="6">The sequence shown here is derived from an EMBL/GenBank/DDBJ whole genome shotgun (WGS) entry which is preliminary data.</text>
</comment>
<sequence length="307" mass="32845">MTMSHNAIRISVSVRTGFGAGDARAGIAALVNRVRASRDAGLAGFYLGDHHSQAPDRYYQNVPTLARLAAEWPEADLGSLFLVPLWNPVLLAEQVGVLAAMTTGRFSIQLAAGAGEAQFAAMGKSLRTRRRDVETSTDIIRRLLAGETVSVPGVTEGAAISPIPAEPVEIWMAGHAQPVLDRAAAFEGWLAGPGASDAELARMISSYRDSCERQGRTPGRIALRRDVHVGVDDADAERVADPILTQGYRGFDPAVTVVGGPQRVAERLRAYQELGFTDILIRHLAGDEAQVLASTARFANVRELLGQ</sequence>
<dbReference type="Pfam" id="PF00296">
    <property type="entry name" value="Bac_luciferase"/>
    <property type="match status" value="1"/>
</dbReference>
<dbReference type="STRING" id="1077974.GOEFS_044_00250"/>
<dbReference type="OrthoDB" id="3209103at2"/>
<dbReference type="InterPro" id="IPR050172">
    <property type="entry name" value="SsuD_RutA_monooxygenase"/>
</dbReference>
<dbReference type="SUPFAM" id="SSF51679">
    <property type="entry name" value="Bacterial luciferase-like"/>
    <property type="match status" value="1"/>
</dbReference>
<dbReference type="Gene3D" id="3.20.20.30">
    <property type="entry name" value="Luciferase-like domain"/>
    <property type="match status" value="1"/>
</dbReference>
<evidence type="ECO:0000259" key="5">
    <source>
        <dbReference type="Pfam" id="PF00296"/>
    </source>
</evidence>
<dbReference type="PANTHER" id="PTHR42847">
    <property type="entry name" value="ALKANESULFONATE MONOOXYGENASE"/>
    <property type="match status" value="1"/>
</dbReference>
<accession>H0QYT8</accession>
<dbReference type="AlphaFoldDB" id="H0QYT8"/>
<dbReference type="Proteomes" id="UP000035034">
    <property type="component" value="Unassembled WGS sequence"/>
</dbReference>
<evidence type="ECO:0000313" key="6">
    <source>
        <dbReference type="EMBL" id="GAB17989.1"/>
    </source>
</evidence>
<dbReference type="eggNOG" id="COG2141">
    <property type="taxonomic scope" value="Bacteria"/>
</dbReference>
<dbReference type="PANTHER" id="PTHR42847:SF4">
    <property type="entry name" value="ALKANESULFONATE MONOOXYGENASE-RELATED"/>
    <property type="match status" value="1"/>
</dbReference>
<dbReference type="InterPro" id="IPR036661">
    <property type="entry name" value="Luciferase-like_sf"/>
</dbReference>
<evidence type="ECO:0000256" key="3">
    <source>
        <dbReference type="ARBA" id="ARBA00023002"/>
    </source>
</evidence>
<keyword evidence="2" id="KW-0288">FMN</keyword>
<keyword evidence="1" id="KW-0285">Flavoprotein</keyword>
<evidence type="ECO:0000313" key="7">
    <source>
        <dbReference type="Proteomes" id="UP000035034"/>
    </source>
</evidence>
<feature type="domain" description="Luciferase-like" evidence="5">
    <location>
        <begin position="11"/>
        <end position="245"/>
    </location>
</feature>
<proteinExistence type="predicted"/>
<keyword evidence="7" id="KW-1185">Reference proteome</keyword>
<dbReference type="InterPro" id="IPR011251">
    <property type="entry name" value="Luciferase-like_dom"/>
</dbReference>
<reference evidence="6 7" key="1">
    <citation type="submission" date="2011-12" db="EMBL/GenBank/DDBJ databases">
        <title>Whole genome shotgun sequence of Gordonia effusa NBRC 100432.</title>
        <authorList>
            <person name="Yoshida I."/>
            <person name="Takarada H."/>
            <person name="Hosoyama A."/>
            <person name="Tsuchikane K."/>
            <person name="Katsumata H."/>
            <person name="Yamazaki S."/>
            <person name="Fujita N."/>
        </authorList>
    </citation>
    <scope>NUCLEOTIDE SEQUENCE [LARGE SCALE GENOMIC DNA]</scope>
    <source>
        <strain evidence="6 7">NBRC 100432</strain>
    </source>
</reference>